<evidence type="ECO:0000313" key="1">
    <source>
        <dbReference type="EMBL" id="RMN15181.1"/>
    </source>
</evidence>
<protein>
    <submittedName>
        <fullName evidence="1">Uncharacterized protein</fullName>
    </submittedName>
</protein>
<proteinExistence type="predicted"/>
<evidence type="ECO:0000313" key="2">
    <source>
        <dbReference type="Proteomes" id="UP000271468"/>
    </source>
</evidence>
<dbReference type="EMBL" id="RBOV01000021">
    <property type="protein sequence ID" value="RMN15181.1"/>
    <property type="molecule type" value="Genomic_DNA"/>
</dbReference>
<dbReference type="Proteomes" id="UP000271468">
    <property type="component" value="Unassembled WGS sequence"/>
</dbReference>
<name>A0A0P9LSS5_9PSED</name>
<reference evidence="1 2" key="1">
    <citation type="submission" date="2018-08" db="EMBL/GenBank/DDBJ databases">
        <title>Recombination of ecologically and evolutionarily significant loci maintains genetic cohesion in the Pseudomonas syringae species complex.</title>
        <authorList>
            <person name="Dillon M."/>
            <person name="Thakur S."/>
            <person name="Almeida R.N.D."/>
            <person name="Weir B.S."/>
            <person name="Guttman D.S."/>
        </authorList>
    </citation>
    <scope>NUCLEOTIDE SEQUENCE [LARGE SCALE GENOMIC DNA]</scope>
    <source>
        <strain evidence="1 2">ICMP 12341</strain>
    </source>
</reference>
<accession>A0A0P9LSS5</accession>
<comment type="caution">
    <text evidence="1">The sequence shown here is derived from an EMBL/GenBank/DDBJ whole genome shotgun (WGS) entry which is preliminary data.</text>
</comment>
<sequence>MTSSFSVIEKCSGVLIQFSSEKLSFFILFFCKPLLDVTMIIGDQISSAQILLQ</sequence>
<gene>
    <name evidence="1" type="ORF">ALQ65_102299</name>
</gene>
<dbReference type="AlphaFoldDB" id="A0A0P9LSS5"/>
<organism evidence="1 2">
    <name type="scientific">Pseudomonas syringae pv. coriandricola</name>
    <dbReference type="NCBI Taxonomy" id="264453"/>
    <lineage>
        <taxon>Bacteria</taxon>
        <taxon>Pseudomonadati</taxon>
        <taxon>Pseudomonadota</taxon>
        <taxon>Gammaproteobacteria</taxon>
        <taxon>Pseudomonadales</taxon>
        <taxon>Pseudomonadaceae</taxon>
        <taxon>Pseudomonas</taxon>
    </lineage>
</organism>